<comment type="similarity">
    <text evidence="5 18">Belongs to the CDS family.</text>
</comment>
<keyword evidence="10 18" id="KW-0808">Transferase</keyword>
<evidence type="ECO:0000256" key="7">
    <source>
        <dbReference type="ARBA" id="ARBA00019373"/>
    </source>
</evidence>
<feature type="transmembrane region" description="Helical" evidence="19">
    <location>
        <begin position="20"/>
        <end position="46"/>
    </location>
</feature>
<evidence type="ECO:0000256" key="11">
    <source>
        <dbReference type="ARBA" id="ARBA00022692"/>
    </source>
</evidence>
<evidence type="ECO:0000256" key="3">
    <source>
        <dbReference type="ARBA" id="ARBA00005119"/>
    </source>
</evidence>
<feature type="transmembrane region" description="Helical" evidence="19">
    <location>
        <begin position="169"/>
        <end position="190"/>
    </location>
</feature>
<keyword evidence="16" id="KW-0594">Phospholipid biosynthesis</keyword>
<keyword evidence="8" id="KW-1003">Cell membrane</keyword>
<organism evidence="20 21">
    <name type="scientific">Psychromarinibacter halotolerans</name>
    <dbReference type="NCBI Taxonomy" id="1775175"/>
    <lineage>
        <taxon>Bacteria</taxon>
        <taxon>Pseudomonadati</taxon>
        <taxon>Pseudomonadota</taxon>
        <taxon>Alphaproteobacteria</taxon>
        <taxon>Rhodobacterales</taxon>
        <taxon>Paracoccaceae</taxon>
        <taxon>Psychromarinibacter</taxon>
    </lineage>
</organism>
<dbReference type="GO" id="GO:0016779">
    <property type="term" value="F:nucleotidyltransferase activity"/>
    <property type="evidence" value="ECO:0007669"/>
    <property type="project" value="UniProtKB-KW"/>
</dbReference>
<dbReference type="InterPro" id="IPR000374">
    <property type="entry name" value="PC_trans"/>
</dbReference>
<dbReference type="EMBL" id="JBHRTB010000010">
    <property type="protein sequence ID" value="MFC3143804.1"/>
    <property type="molecule type" value="Genomic_DNA"/>
</dbReference>
<dbReference type="EC" id="2.7.7.41" evidence="6 18"/>
<evidence type="ECO:0000256" key="9">
    <source>
        <dbReference type="ARBA" id="ARBA00022516"/>
    </source>
</evidence>
<comment type="caution">
    <text evidence="20">The sequence shown here is derived from an EMBL/GenBank/DDBJ whole genome shotgun (WGS) entry which is preliminary data.</text>
</comment>
<gene>
    <name evidence="20" type="ORF">ACFOGP_13870</name>
</gene>
<comment type="subcellular location">
    <subcellularLocation>
        <location evidence="2">Cell membrane</location>
        <topology evidence="2">Multi-pass membrane protein</topology>
    </subcellularLocation>
</comment>
<evidence type="ECO:0000256" key="13">
    <source>
        <dbReference type="ARBA" id="ARBA00022989"/>
    </source>
</evidence>
<keyword evidence="15 19" id="KW-0472">Membrane</keyword>
<keyword evidence="17" id="KW-1208">Phospholipid metabolism</keyword>
<evidence type="ECO:0000256" key="14">
    <source>
        <dbReference type="ARBA" id="ARBA00023098"/>
    </source>
</evidence>
<feature type="transmembrane region" description="Helical" evidence="19">
    <location>
        <begin position="103"/>
        <end position="124"/>
    </location>
</feature>
<keyword evidence="13 19" id="KW-1133">Transmembrane helix</keyword>
<keyword evidence="12 18" id="KW-0548">Nucleotidyltransferase</keyword>
<evidence type="ECO:0000256" key="5">
    <source>
        <dbReference type="ARBA" id="ARBA00010185"/>
    </source>
</evidence>
<evidence type="ECO:0000256" key="2">
    <source>
        <dbReference type="ARBA" id="ARBA00004651"/>
    </source>
</evidence>
<dbReference type="PANTHER" id="PTHR46382:SF1">
    <property type="entry name" value="PHOSPHATIDATE CYTIDYLYLTRANSFERASE"/>
    <property type="match status" value="1"/>
</dbReference>
<keyword evidence="9" id="KW-0444">Lipid biosynthesis</keyword>
<evidence type="ECO:0000256" key="19">
    <source>
        <dbReference type="SAM" id="Phobius"/>
    </source>
</evidence>
<evidence type="ECO:0000313" key="20">
    <source>
        <dbReference type="EMBL" id="MFC3143804.1"/>
    </source>
</evidence>
<feature type="transmembrane region" description="Helical" evidence="19">
    <location>
        <begin position="130"/>
        <end position="149"/>
    </location>
</feature>
<reference evidence="21" key="1">
    <citation type="journal article" date="2019" name="Int. J. Syst. Evol. Microbiol.">
        <title>The Global Catalogue of Microorganisms (GCM) 10K type strain sequencing project: providing services to taxonomists for standard genome sequencing and annotation.</title>
        <authorList>
            <consortium name="The Broad Institute Genomics Platform"/>
            <consortium name="The Broad Institute Genome Sequencing Center for Infectious Disease"/>
            <person name="Wu L."/>
            <person name="Ma J."/>
        </authorList>
    </citation>
    <scope>NUCLEOTIDE SEQUENCE [LARGE SCALE GENOMIC DNA]</scope>
    <source>
        <strain evidence="21">KCTC 52366</strain>
    </source>
</reference>
<accession>A0ABV7GQC2</accession>
<evidence type="ECO:0000256" key="18">
    <source>
        <dbReference type="RuleBase" id="RU003938"/>
    </source>
</evidence>
<keyword evidence="21" id="KW-1185">Reference proteome</keyword>
<dbReference type="RefSeq" id="WP_275631077.1">
    <property type="nucleotide sequence ID" value="NZ_JARGYD010000001.1"/>
</dbReference>
<dbReference type="Pfam" id="PF01148">
    <property type="entry name" value="CTP_transf_1"/>
    <property type="match status" value="1"/>
</dbReference>
<feature type="transmembrane region" description="Helical" evidence="19">
    <location>
        <begin position="66"/>
        <end position="91"/>
    </location>
</feature>
<evidence type="ECO:0000313" key="21">
    <source>
        <dbReference type="Proteomes" id="UP001595632"/>
    </source>
</evidence>
<evidence type="ECO:0000256" key="16">
    <source>
        <dbReference type="ARBA" id="ARBA00023209"/>
    </source>
</evidence>
<keyword evidence="11 18" id="KW-0812">Transmembrane</keyword>
<comment type="catalytic activity">
    <reaction evidence="1 18">
        <text>a 1,2-diacyl-sn-glycero-3-phosphate + CTP + H(+) = a CDP-1,2-diacyl-sn-glycerol + diphosphate</text>
        <dbReference type="Rhea" id="RHEA:16229"/>
        <dbReference type="ChEBI" id="CHEBI:15378"/>
        <dbReference type="ChEBI" id="CHEBI:33019"/>
        <dbReference type="ChEBI" id="CHEBI:37563"/>
        <dbReference type="ChEBI" id="CHEBI:58332"/>
        <dbReference type="ChEBI" id="CHEBI:58608"/>
        <dbReference type="EC" id="2.7.7.41"/>
    </reaction>
</comment>
<dbReference type="PROSITE" id="PS01315">
    <property type="entry name" value="CDS"/>
    <property type="match status" value="1"/>
</dbReference>
<protein>
    <recommendedName>
        <fullName evidence="7 18">Phosphatidate cytidylyltransferase</fullName>
        <ecNumber evidence="6 18">2.7.7.41</ecNumber>
    </recommendedName>
</protein>
<evidence type="ECO:0000256" key="1">
    <source>
        <dbReference type="ARBA" id="ARBA00001698"/>
    </source>
</evidence>
<evidence type="ECO:0000256" key="6">
    <source>
        <dbReference type="ARBA" id="ARBA00012487"/>
    </source>
</evidence>
<dbReference type="Proteomes" id="UP001595632">
    <property type="component" value="Unassembled WGS sequence"/>
</dbReference>
<evidence type="ECO:0000256" key="8">
    <source>
        <dbReference type="ARBA" id="ARBA00022475"/>
    </source>
</evidence>
<proteinExistence type="inferred from homology"/>
<name>A0ABV7GQC2_9RHOB</name>
<evidence type="ECO:0000256" key="15">
    <source>
        <dbReference type="ARBA" id="ARBA00023136"/>
    </source>
</evidence>
<evidence type="ECO:0000256" key="12">
    <source>
        <dbReference type="ARBA" id="ARBA00022695"/>
    </source>
</evidence>
<evidence type="ECO:0000256" key="4">
    <source>
        <dbReference type="ARBA" id="ARBA00005189"/>
    </source>
</evidence>
<keyword evidence="14" id="KW-0443">Lipid metabolism</keyword>
<sequence>MKWRGRSWEDLRPRVITSAVLTTVGVVVVYAGGTLFALAAAVAVAVMLWELSTMLAPSKGSEALQIALLGAAALLLARFLPPIFTLPLLAAPAIVGASLLKKHIAIFLGFGFATLVFGHGMVWAREVHGLVWLLWLIFTIVATDVAGYFGGRSLGGPKFWPAVSPKKTWSGVVCGWIAAALVSLIFLRITDAGRDLIWISVLLSFASQLGDIAESAVKRKMNVKDSSNLLPGHGGLLDRFDGLMGGALFMLLVAQIVDVPDLIL</sequence>
<evidence type="ECO:0000256" key="17">
    <source>
        <dbReference type="ARBA" id="ARBA00023264"/>
    </source>
</evidence>
<comment type="pathway">
    <text evidence="4">Lipid metabolism.</text>
</comment>
<dbReference type="PANTHER" id="PTHR46382">
    <property type="entry name" value="PHOSPHATIDATE CYTIDYLYLTRANSFERASE"/>
    <property type="match status" value="1"/>
</dbReference>
<comment type="pathway">
    <text evidence="3 18">Phospholipid metabolism; CDP-diacylglycerol biosynthesis; CDP-diacylglycerol from sn-glycerol 3-phosphate: step 3/3.</text>
</comment>
<evidence type="ECO:0000256" key="10">
    <source>
        <dbReference type="ARBA" id="ARBA00022679"/>
    </source>
</evidence>